<reference evidence="2 3" key="1">
    <citation type="submission" date="2018-04" db="EMBL/GenBank/DDBJ databases">
        <title>Flavobacterium sp. nov., isolated from glacier ice.</title>
        <authorList>
            <person name="Liu Q."/>
            <person name="Xin Y.-H."/>
        </authorList>
    </citation>
    <scope>NUCLEOTIDE SEQUENCE [LARGE SCALE GENOMIC DNA]</scope>
    <source>
        <strain evidence="2 3">LB2P30</strain>
    </source>
</reference>
<protein>
    <recommendedName>
        <fullName evidence="1">Glycosyl transferase family 1 domain-containing protein</fullName>
    </recommendedName>
</protein>
<feature type="domain" description="Glycosyl transferase family 1" evidence="1">
    <location>
        <begin position="188"/>
        <end position="345"/>
    </location>
</feature>
<dbReference type="EMBL" id="QCZH01000005">
    <property type="protein sequence ID" value="PWA09938.1"/>
    <property type="molecule type" value="Genomic_DNA"/>
</dbReference>
<gene>
    <name evidence="2" type="ORF">DB891_07150</name>
</gene>
<evidence type="ECO:0000259" key="1">
    <source>
        <dbReference type="Pfam" id="PF00534"/>
    </source>
</evidence>
<dbReference type="InterPro" id="IPR001296">
    <property type="entry name" value="Glyco_trans_1"/>
</dbReference>
<accession>A0A2U1JYR3</accession>
<dbReference type="CDD" id="cd03801">
    <property type="entry name" value="GT4_PimA-like"/>
    <property type="match status" value="1"/>
</dbReference>
<organism evidence="2 3">
    <name type="scientific">Flavobacterium laiguense</name>
    <dbReference type="NCBI Taxonomy" id="2169409"/>
    <lineage>
        <taxon>Bacteria</taxon>
        <taxon>Pseudomonadati</taxon>
        <taxon>Bacteroidota</taxon>
        <taxon>Flavobacteriia</taxon>
        <taxon>Flavobacteriales</taxon>
        <taxon>Flavobacteriaceae</taxon>
        <taxon>Flavobacterium</taxon>
    </lineage>
</organism>
<dbReference type="Pfam" id="PF00534">
    <property type="entry name" value="Glycos_transf_1"/>
    <property type="match status" value="1"/>
</dbReference>
<proteinExistence type="predicted"/>
<keyword evidence="3" id="KW-1185">Reference proteome</keyword>
<dbReference type="GO" id="GO:0016757">
    <property type="term" value="F:glycosyltransferase activity"/>
    <property type="evidence" value="ECO:0007669"/>
    <property type="project" value="InterPro"/>
</dbReference>
<comment type="caution">
    <text evidence="2">The sequence shown here is derived from an EMBL/GenBank/DDBJ whole genome shotgun (WGS) entry which is preliminary data.</text>
</comment>
<dbReference type="Proteomes" id="UP000245618">
    <property type="component" value="Unassembled WGS sequence"/>
</dbReference>
<evidence type="ECO:0000313" key="2">
    <source>
        <dbReference type="EMBL" id="PWA09938.1"/>
    </source>
</evidence>
<dbReference type="OrthoDB" id="655095at2"/>
<dbReference type="AlphaFoldDB" id="A0A2U1JYR3"/>
<name>A0A2U1JYR3_9FLAO</name>
<sequence length="376" mass="42684">MKKILFIIHEASATGAPIMINNLLESSYSKKYKCFVLCIYGGKIENNLKANSELAILYDKRIKHSVCDKLINKFIKPKHDFLKKLNQGFFDLVYLNSLATLTRLPSLDFLNKNKALLHIHEGPVLIENLNVEKLLSSTIKKFSKIIFVSDFVKKAIVSKYEIIIEKSQVIPPVNRDLQNFKSDITLLDIPENSFVVCSSGSINYTKGVDVFLQIAKNVVNQAKLDRPIYFVWVGRDGDAEIRNHLFHDIIKMRLDCNVMIIPNTDNVIHYFSESDVFLLSSREESFSMVAMENAMLGNPVVCFDDGNGTNEFINDENGYVVPYLDIQAASNAILELYNDVELLKKKSVAIKKMSLEYSGDGMAKRIFNLIDQVIYG</sequence>
<dbReference type="SUPFAM" id="SSF53756">
    <property type="entry name" value="UDP-Glycosyltransferase/glycogen phosphorylase"/>
    <property type="match status" value="1"/>
</dbReference>
<dbReference type="RefSeq" id="WP_116762000.1">
    <property type="nucleotide sequence ID" value="NZ_QCZH01000005.1"/>
</dbReference>
<dbReference type="PANTHER" id="PTHR12526">
    <property type="entry name" value="GLYCOSYLTRANSFERASE"/>
    <property type="match status" value="1"/>
</dbReference>
<evidence type="ECO:0000313" key="3">
    <source>
        <dbReference type="Proteomes" id="UP000245618"/>
    </source>
</evidence>
<dbReference type="Gene3D" id="3.40.50.2000">
    <property type="entry name" value="Glycogen Phosphorylase B"/>
    <property type="match status" value="2"/>
</dbReference>